<dbReference type="CDD" id="cd16917">
    <property type="entry name" value="HATPase_UhpB-NarQ-NarX-like"/>
    <property type="match status" value="1"/>
</dbReference>
<dbReference type="EMBL" id="VLLL01000010">
    <property type="protein sequence ID" value="TWJ07814.1"/>
    <property type="molecule type" value="Genomic_DNA"/>
</dbReference>
<dbReference type="AlphaFoldDB" id="A0A562UQE5"/>
<dbReference type="GO" id="GO:0000155">
    <property type="term" value="F:phosphorelay sensor kinase activity"/>
    <property type="evidence" value="ECO:0007669"/>
    <property type="project" value="InterPro"/>
</dbReference>
<dbReference type="InterPro" id="IPR011712">
    <property type="entry name" value="Sig_transdc_His_kin_sub3_dim/P"/>
</dbReference>
<evidence type="ECO:0000256" key="10">
    <source>
        <dbReference type="SAM" id="Phobius"/>
    </source>
</evidence>
<keyword evidence="7" id="KW-0067">ATP-binding</keyword>
<dbReference type="GO" id="GO:0046983">
    <property type="term" value="F:protein dimerization activity"/>
    <property type="evidence" value="ECO:0007669"/>
    <property type="project" value="InterPro"/>
</dbReference>
<evidence type="ECO:0000313" key="12">
    <source>
        <dbReference type="EMBL" id="TWJ07814.1"/>
    </source>
</evidence>
<dbReference type="InterPro" id="IPR050482">
    <property type="entry name" value="Sensor_HK_TwoCompSys"/>
</dbReference>
<reference evidence="12 13" key="1">
    <citation type="journal article" date="2013" name="Stand. Genomic Sci.">
        <title>Genomic Encyclopedia of Type Strains, Phase I: The one thousand microbial genomes (KMG-I) project.</title>
        <authorList>
            <person name="Kyrpides N.C."/>
            <person name="Woyke T."/>
            <person name="Eisen J.A."/>
            <person name="Garrity G."/>
            <person name="Lilburn T.G."/>
            <person name="Beck B.J."/>
            <person name="Whitman W.B."/>
            <person name="Hugenholtz P."/>
            <person name="Klenk H.P."/>
        </authorList>
    </citation>
    <scope>NUCLEOTIDE SEQUENCE [LARGE SCALE GENOMIC DNA]</scope>
    <source>
        <strain evidence="12 13">DSM 45044</strain>
    </source>
</reference>
<name>A0A562UQE5_9ACTN</name>
<keyword evidence="3" id="KW-0597">Phosphoprotein</keyword>
<feature type="domain" description="Signal transduction histidine kinase subgroup 3 dimerisation and phosphoacceptor" evidence="11">
    <location>
        <begin position="175"/>
        <end position="239"/>
    </location>
</feature>
<evidence type="ECO:0000256" key="3">
    <source>
        <dbReference type="ARBA" id="ARBA00022553"/>
    </source>
</evidence>
<feature type="transmembrane region" description="Helical" evidence="10">
    <location>
        <begin position="123"/>
        <end position="144"/>
    </location>
</feature>
<dbReference type="GO" id="GO:0016020">
    <property type="term" value="C:membrane"/>
    <property type="evidence" value="ECO:0007669"/>
    <property type="project" value="InterPro"/>
</dbReference>
<feature type="transmembrane region" description="Helical" evidence="10">
    <location>
        <begin position="26"/>
        <end position="43"/>
    </location>
</feature>
<dbReference type="PANTHER" id="PTHR24421:SF10">
    <property type="entry name" value="NITRATE_NITRITE SENSOR PROTEIN NARQ"/>
    <property type="match status" value="1"/>
</dbReference>
<evidence type="ECO:0000256" key="9">
    <source>
        <dbReference type="SAM" id="MobiDB-lite"/>
    </source>
</evidence>
<sequence>MTGALWWIVLTLPAYGLMSVPGGVEAGFWQCAAVAIGVGVALWLRRRLPIGALLAVVTLATWGSVEPLSADWQPFMLVSTFVLSYLVGRTDDTDYPLMVHLGAMSAMVLLLVPILGIGLLDSVMLTVVLVFTIVFPWLGGRYLYQRALLATSGWERAKQLEREQRAVAEQVRLRERTRIAEDMHDSLGHELSLIALRAAALEVDAALPGRQQQAAGELRRSAAAATERLREIIGLLRDETDAASMVPADESIADLVERTAESGMTVRLHSTGTGSDVPKMVERAGYRVVQEALTNAAKHAPGLPVTVTVDMDAERTRIGVSNPSPAQRSAGIGGGRGLVGLTERVRLAGGRFRATEHSDRFEVVAELPHTSEGPGSPGEETESESVQEHDRATRLTRRRLVTVFAIPIVLLMVLGLVSVSVYLLFSFYSVLPPAVYRDLEIGDSRRQVDGELPVVEMLDPPEWATPAGMECVYHPSANELDTFSDVYQLCFVDDVLVSKDVVTVEERMERLANSSG</sequence>
<feature type="transmembrane region" description="Helical" evidence="10">
    <location>
        <begin position="400"/>
        <end position="425"/>
    </location>
</feature>
<dbReference type="SUPFAM" id="SSF55874">
    <property type="entry name" value="ATPase domain of HSP90 chaperone/DNA topoisomerase II/histidine kinase"/>
    <property type="match status" value="1"/>
</dbReference>
<dbReference type="Pfam" id="PF07730">
    <property type="entry name" value="HisKA_3"/>
    <property type="match status" value="1"/>
</dbReference>
<keyword evidence="13" id="KW-1185">Reference proteome</keyword>
<keyword evidence="6 12" id="KW-0418">Kinase</keyword>
<proteinExistence type="predicted"/>
<dbReference type="Proteomes" id="UP000321617">
    <property type="component" value="Unassembled WGS sequence"/>
</dbReference>
<keyword evidence="10" id="KW-0812">Transmembrane</keyword>
<evidence type="ECO:0000256" key="4">
    <source>
        <dbReference type="ARBA" id="ARBA00022679"/>
    </source>
</evidence>
<evidence type="ECO:0000256" key="6">
    <source>
        <dbReference type="ARBA" id="ARBA00022777"/>
    </source>
</evidence>
<organism evidence="12 13">
    <name type="scientific">Stackebrandtia albiflava</name>
    <dbReference type="NCBI Taxonomy" id="406432"/>
    <lineage>
        <taxon>Bacteria</taxon>
        <taxon>Bacillati</taxon>
        <taxon>Actinomycetota</taxon>
        <taxon>Actinomycetes</taxon>
        <taxon>Glycomycetales</taxon>
        <taxon>Glycomycetaceae</taxon>
        <taxon>Stackebrandtia</taxon>
    </lineage>
</organism>
<feature type="region of interest" description="Disordered" evidence="9">
    <location>
        <begin position="366"/>
        <end position="392"/>
    </location>
</feature>
<evidence type="ECO:0000256" key="1">
    <source>
        <dbReference type="ARBA" id="ARBA00000085"/>
    </source>
</evidence>
<keyword evidence="4" id="KW-0808">Transferase</keyword>
<dbReference type="Gene3D" id="1.20.5.1930">
    <property type="match status" value="1"/>
</dbReference>
<keyword evidence="8" id="KW-0902">Two-component regulatory system</keyword>
<comment type="caution">
    <text evidence="12">The sequence shown here is derived from an EMBL/GenBank/DDBJ whole genome shotgun (WGS) entry which is preliminary data.</text>
</comment>
<protein>
    <recommendedName>
        <fullName evidence="2">histidine kinase</fullName>
        <ecNumber evidence="2">2.7.13.3</ecNumber>
    </recommendedName>
</protein>
<accession>A0A562UQE5</accession>
<feature type="transmembrane region" description="Helical" evidence="10">
    <location>
        <begin position="95"/>
        <end position="117"/>
    </location>
</feature>
<keyword evidence="5" id="KW-0547">Nucleotide-binding</keyword>
<gene>
    <name evidence="12" type="ORF">LX16_4978</name>
</gene>
<dbReference type="PANTHER" id="PTHR24421">
    <property type="entry name" value="NITRATE/NITRITE SENSOR PROTEIN NARX-RELATED"/>
    <property type="match status" value="1"/>
</dbReference>
<evidence type="ECO:0000256" key="2">
    <source>
        <dbReference type="ARBA" id="ARBA00012438"/>
    </source>
</evidence>
<evidence type="ECO:0000256" key="8">
    <source>
        <dbReference type="ARBA" id="ARBA00023012"/>
    </source>
</evidence>
<feature type="transmembrane region" description="Helical" evidence="10">
    <location>
        <begin position="71"/>
        <end position="88"/>
    </location>
</feature>
<feature type="transmembrane region" description="Helical" evidence="10">
    <location>
        <begin position="48"/>
        <end position="65"/>
    </location>
</feature>
<dbReference type="InterPro" id="IPR036890">
    <property type="entry name" value="HATPase_C_sf"/>
</dbReference>
<keyword evidence="10" id="KW-1133">Transmembrane helix</keyword>
<dbReference type="GO" id="GO:0005524">
    <property type="term" value="F:ATP binding"/>
    <property type="evidence" value="ECO:0007669"/>
    <property type="project" value="UniProtKB-KW"/>
</dbReference>
<evidence type="ECO:0000259" key="11">
    <source>
        <dbReference type="Pfam" id="PF07730"/>
    </source>
</evidence>
<comment type="catalytic activity">
    <reaction evidence="1">
        <text>ATP + protein L-histidine = ADP + protein N-phospho-L-histidine.</text>
        <dbReference type="EC" id="2.7.13.3"/>
    </reaction>
</comment>
<keyword evidence="10" id="KW-0472">Membrane</keyword>
<dbReference type="EC" id="2.7.13.3" evidence="2"/>
<evidence type="ECO:0000256" key="5">
    <source>
        <dbReference type="ARBA" id="ARBA00022741"/>
    </source>
</evidence>
<evidence type="ECO:0000256" key="7">
    <source>
        <dbReference type="ARBA" id="ARBA00022840"/>
    </source>
</evidence>
<dbReference type="Gene3D" id="3.30.565.10">
    <property type="entry name" value="Histidine kinase-like ATPase, C-terminal domain"/>
    <property type="match status" value="1"/>
</dbReference>
<evidence type="ECO:0000313" key="13">
    <source>
        <dbReference type="Proteomes" id="UP000321617"/>
    </source>
</evidence>